<dbReference type="Gene3D" id="3.30.160.60">
    <property type="entry name" value="Classic Zinc Finger"/>
    <property type="match status" value="1"/>
</dbReference>
<dbReference type="Proteomes" id="UP001152888">
    <property type="component" value="Unassembled WGS sequence"/>
</dbReference>
<gene>
    <name evidence="3" type="ORF">ACAOBT_LOCUS5707</name>
</gene>
<dbReference type="InterPro" id="IPR036236">
    <property type="entry name" value="Znf_C2H2_sf"/>
</dbReference>
<dbReference type="SUPFAM" id="SSF57667">
    <property type="entry name" value="beta-beta-alpha zinc fingers"/>
    <property type="match status" value="1"/>
</dbReference>
<dbReference type="GO" id="GO:0008270">
    <property type="term" value="F:zinc ion binding"/>
    <property type="evidence" value="ECO:0007669"/>
    <property type="project" value="UniProtKB-KW"/>
</dbReference>
<keyword evidence="1" id="KW-0862">Zinc</keyword>
<name>A0A9P0JZH1_ACAOB</name>
<evidence type="ECO:0000313" key="4">
    <source>
        <dbReference type="Proteomes" id="UP001152888"/>
    </source>
</evidence>
<evidence type="ECO:0000313" key="3">
    <source>
        <dbReference type="EMBL" id="CAH1964274.1"/>
    </source>
</evidence>
<dbReference type="SMART" id="SM00355">
    <property type="entry name" value="ZnF_C2H2"/>
    <property type="match status" value="2"/>
</dbReference>
<dbReference type="PROSITE" id="PS50157">
    <property type="entry name" value="ZINC_FINGER_C2H2_2"/>
    <property type="match status" value="1"/>
</dbReference>
<keyword evidence="4" id="KW-1185">Reference proteome</keyword>
<sequence>MQNITKINSLEQEIIGDTKENCATIIVSTKPTTFMCTNCKKMYNAKRNLLRHVNQECGKEPKYSCPHCNYKNYRRNEIVKHIRKRHPEVQSVNISATCAKKSTDPTCR</sequence>
<dbReference type="AlphaFoldDB" id="A0A9P0JZH1"/>
<evidence type="ECO:0000259" key="2">
    <source>
        <dbReference type="PROSITE" id="PS50157"/>
    </source>
</evidence>
<dbReference type="EMBL" id="CAKOFQ010006713">
    <property type="protein sequence ID" value="CAH1964274.1"/>
    <property type="molecule type" value="Genomic_DNA"/>
</dbReference>
<dbReference type="OrthoDB" id="407106at2759"/>
<evidence type="ECO:0000256" key="1">
    <source>
        <dbReference type="PROSITE-ProRule" id="PRU00042"/>
    </source>
</evidence>
<reference evidence="3" key="1">
    <citation type="submission" date="2022-03" db="EMBL/GenBank/DDBJ databases">
        <authorList>
            <person name="Sayadi A."/>
        </authorList>
    </citation>
    <scope>NUCLEOTIDE SEQUENCE</scope>
</reference>
<keyword evidence="1" id="KW-0863">Zinc-finger</keyword>
<organism evidence="3 4">
    <name type="scientific">Acanthoscelides obtectus</name>
    <name type="common">Bean weevil</name>
    <name type="synonym">Bruchus obtectus</name>
    <dbReference type="NCBI Taxonomy" id="200917"/>
    <lineage>
        <taxon>Eukaryota</taxon>
        <taxon>Metazoa</taxon>
        <taxon>Ecdysozoa</taxon>
        <taxon>Arthropoda</taxon>
        <taxon>Hexapoda</taxon>
        <taxon>Insecta</taxon>
        <taxon>Pterygota</taxon>
        <taxon>Neoptera</taxon>
        <taxon>Endopterygota</taxon>
        <taxon>Coleoptera</taxon>
        <taxon>Polyphaga</taxon>
        <taxon>Cucujiformia</taxon>
        <taxon>Chrysomeloidea</taxon>
        <taxon>Chrysomelidae</taxon>
        <taxon>Bruchinae</taxon>
        <taxon>Bruchini</taxon>
        <taxon>Acanthoscelides</taxon>
    </lineage>
</organism>
<keyword evidence="1" id="KW-0479">Metal-binding</keyword>
<accession>A0A9P0JZH1</accession>
<feature type="domain" description="C2H2-type" evidence="2">
    <location>
        <begin position="34"/>
        <end position="61"/>
    </location>
</feature>
<protein>
    <recommendedName>
        <fullName evidence="2">C2H2-type domain-containing protein</fullName>
    </recommendedName>
</protein>
<dbReference type="InterPro" id="IPR013087">
    <property type="entry name" value="Znf_C2H2_type"/>
</dbReference>
<proteinExistence type="predicted"/>
<comment type="caution">
    <text evidence="3">The sequence shown here is derived from an EMBL/GenBank/DDBJ whole genome shotgun (WGS) entry which is preliminary data.</text>
</comment>